<keyword evidence="5" id="KW-1185">Reference proteome</keyword>
<dbReference type="Gene3D" id="3.40.50.300">
    <property type="entry name" value="P-loop containing nucleotide triphosphate hydrolases"/>
    <property type="match status" value="1"/>
</dbReference>
<dbReference type="EMBL" id="JAVFKD010000001">
    <property type="protein sequence ID" value="KAK5999159.1"/>
    <property type="molecule type" value="Genomic_DNA"/>
</dbReference>
<keyword evidence="1" id="KW-0677">Repeat</keyword>
<proteinExistence type="predicted"/>
<dbReference type="PANTHER" id="PTHR10039">
    <property type="entry name" value="AMELOGENIN"/>
    <property type="match status" value="1"/>
</dbReference>
<dbReference type="Proteomes" id="UP001338125">
    <property type="component" value="Unassembled WGS sequence"/>
</dbReference>
<dbReference type="Pfam" id="PF24883">
    <property type="entry name" value="NPHP3_N"/>
    <property type="match status" value="1"/>
</dbReference>
<dbReference type="PANTHER" id="PTHR10039:SF5">
    <property type="entry name" value="NACHT DOMAIN-CONTAINING PROTEIN"/>
    <property type="match status" value="1"/>
</dbReference>
<evidence type="ECO:0000313" key="5">
    <source>
        <dbReference type="Proteomes" id="UP001338125"/>
    </source>
</evidence>
<protein>
    <recommendedName>
        <fullName evidence="6">NACHT domain-containing protein</fullName>
    </recommendedName>
</protein>
<gene>
    <name evidence="4" type="ORF">PT974_01549</name>
</gene>
<dbReference type="Pfam" id="PF25053">
    <property type="entry name" value="DUF7791"/>
    <property type="match status" value="1"/>
</dbReference>
<comment type="caution">
    <text evidence="4">The sequence shown here is derived from an EMBL/GenBank/DDBJ whole genome shotgun (WGS) entry which is preliminary data.</text>
</comment>
<evidence type="ECO:0000259" key="3">
    <source>
        <dbReference type="Pfam" id="PF25053"/>
    </source>
</evidence>
<dbReference type="SUPFAM" id="SSF52540">
    <property type="entry name" value="P-loop containing nucleoside triphosphate hydrolases"/>
    <property type="match status" value="1"/>
</dbReference>
<evidence type="ECO:0000313" key="4">
    <source>
        <dbReference type="EMBL" id="KAK5999159.1"/>
    </source>
</evidence>
<dbReference type="InterPro" id="IPR056693">
    <property type="entry name" value="DUF7791"/>
</dbReference>
<name>A0ABR0T4A1_9HYPO</name>
<reference evidence="4 5" key="1">
    <citation type="submission" date="2024-01" db="EMBL/GenBank/DDBJ databases">
        <title>Complete genome of Cladobotryum mycophilum ATHUM6906.</title>
        <authorList>
            <person name="Christinaki A.C."/>
            <person name="Myridakis A.I."/>
            <person name="Kouvelis V.N."/>
        </authorList>
    </citation>
    <scope>NUCLEOTIDE SEQUENCE [LARGE SCALE GENOMIC DNA]</scope>
    <source>
        <strain evidence="4 5">ATHUM6906</strain>
    </source>
</reference>
<evidence type="ECO:0008006" key="6">
    <source>
        <dbReference type="Google" id="ProtNLM"/>
    </source>
</evidence>
<evidence type="ECO:0000259" key="2">
    <source>
        <dbReference type="Pfam" id="PF24883"/>
    </source>
</evidence>
<evidence type="ECO:0000256" key="1">
    <source>
        <dbReference type="ARBA" id="ARBA00022737"/>
    </source>
</evidence>
<sequence>MVDPLTALGAASSIIAILEFSWKLLASTQKIYQMGENEGNATLSTISQDARRLADSIVSSEDYSKDLQALVKESRKVAQELIDALEKLKVQGKKTMGKSFMVALKEIWNKGKIEAFSQKLAKLQAQVASHVQILILNGVSDISHVLSELDRTSKTLGIEVKTELQALRADVIVAADKVSYKDSSYEESLKKLLRAQKNTGGLDQQIINEISARLLGFSEKLTDFRQAAETAEDDQRLLVSLHFDAIKTRQNKIPAAHAKTFGWIFQNSLPSESQPRPIKFVDWLEYQAGVFWIQGKPGSGKSTPMKFLFSHEETIRHLRSWAGDEELVTTSYFFWHAGSQLQKSQEGLLRMLLFDILRRCPHLIPRVRSLRLELGDGWNNDWSWITEELLAVCNNLFQEAIATKFCVFIDGLDEYEGTMTTEDLVKTIQVLGSVPSMKLCISSRPWSVFADAFGSLESSLKLEDLTRNDIRKYVTDKFDGNTQFRKLKEAGSISSELIDDICQRARGVFLWVYLVVRDILQGFTNGDSVGLLQSRLERFPEDLEEFFKHMIDTIPPIYMQQTARLFDIAKSSSEPQYVMAYSFIDEIEAEPEFIFKHPVEILLSMTETEMSFRQDRVRRQLDARCRGLLEITSDAESLLSYFYLKVDFLHRTVQEFLIRQDGLGPLFREKLGSFSTASVMCTAIVAMLERLPHPDDGVMAMDHEIRNLLNSLFYWARQEDKGPENSEEIVKILNKADTLFTDYRFWNDFPRPSFLGLACEHGIVCYVEAKLPDPRLGKTLSCGGKPLLAYALALSGEISPSIVKALLKHGADPNEKYIHLTVWLHFVKTLQGSLTLENKNIRDVIKILTTHGADLRAGWTTTRIRSGGPSDIEKNRVVSLQVIAKYFSPEEIKELQQMQSTTRKWLNWFKNIFRELPSSKPRFDGPDLWYDLRSH</sequence>
<dbReference type="InterPro" id="IPR056884">
    <property type="entry name" value="NPHP3-like_N"/>
</dbReference>
<accession>A0ABR0T4A1</accession>
<feature type="domain" description="Nephrocystin 3-like N-terminal" evidence="2">
    <location>
        <begin position="279"/>
        <end position="444"/>
    </location>
</feature>
<dbReference type="InterPro" id="IPR027417">
    <property type="entry name" value="P-loop_NTPase"/>
</dbReference>
<feature type="domain" description="DUF7791" evidence="3">
    <location>
        <begin position="554"/>
        <end position="694"/>
    </location>
</feature>
<organism evidence="4 5">
    <name type="scientific">Cladobotryum mycophilum</name>
    <dbReference type="NCBI Taxonomy" id="491253"/>
    <lineage>
        <taxon>Eukaryota</taxon>
        <taxon>Fungi</taxon>
        <taxon>Dikarya</taxon>
        <taxon>Ascomycota</taxon>
        <taxon>Pezizomycotina</taxon>
        <taxon>Sordariomycetes</taxon>
        <taxon>Hypocreomycetidae</taxon>
        <taxon>Hypocreales</taxon>
        <taxon>Hypocreaceae</taxon>
        <taxon>Cladobotryum</taxon>
    </lineage>
</organism>